<dbReference type="FunFam" id="1.20.1640.10:FF:000004">
    <property type="entry name" value="Protein translocase subunit SecD"/>
    <property type="match status" value="1"/>
</dbReference>
<feature type="transmembrane region" description="Helical" evidence="10">
    <location>
        <begin position="467"/>
        <end position="492"/>
    </location>
</feature>
<keyword evidence="3 10" id="KW-1003">Cell membrane</keyword>
<dbReference type="InterPro" id="IPR048634">
    <property type="entry name" value="SecD_SecF_C"/>
</dbReference>
<keyword evidence="2 10" id="KW-0813">Transport</keyword>
<keyword evidence="9 10" id="KW-0472">Membrane</keyword>
<dbReference type="Proteomes" id="UP000252132">
    <property type="component" value="Unassembled WGS sequence"/>
</dbReference>
<keyword evidence="7 10" id="KW-1133">Transmembrane helix</keyword>
<feature type="domain" description="Protein translocase subunit SecDF P1" evidence="12">
    <location>
        <begin position="163"/>
        <end position="221"/>
    </location>
</feature>
<evidence type="ECO:0000256" key="6">
    <source>
        <dbReference type="ARBA" id="ARBA00022927"/>
    </source>
</evidence>
<dbReference type="PANTHER" id="PTHR30081:SF1">
    <property type="entry name" value="PROTEIN TRANSLOCASE SUBUNIT SECD"/>
    <property type="match status" value="1"/>
</dbReference>
<comment type="subunit">
    <text evidence="10">Forms a complex with SecF. Part of the essential Sec protein translocation apparatus which comprises SecA, SecYEG and auxiliary proteins SecDF-YajC and YidC.</text>
</comment>
<evidence type="ECO:0000259" key="13">
    <source>
        <dbReference type="Pfam" id="PF22599"/>
    </source>
</evidence>
<dbReference type="Pfam" id="PF07549">
    <property type="entry name" value="Sec_GG"/>
    <property type="match status" value="1"/>
</dbReference>
<protein>
    <recommendedName>
        <fullName evidence="10">Protein translocase subunit SecD</fullName>
    </recommendedName>
</protein>
<comment type="subcellular location">
    <subcellularLocation>
        <location evidence="1 10">Cell membrane</location>
        <topology evidence="1 10">Multi-pass membrane protein</topology>
    </subcellularLocation>
</comment>
<keyword evidence="8 10" id="KW-0811">Translocation</keyword>
<dbReference type="GO" id="GO:0065002">
    <property type="term" value="P:intracellular protein transmembrane transport"/>
    <property type="evidence" value="ECO:0007669"/>
    <property type="project" value="UniProtKB-UniRule"/>
</dbReference>
<dbReference type="InterPro" id="IPR022646">
    <property type="entry name" value="SecD/SecF_CS"/>
</dbReference>
<dbReference type="InterPro" id="IPR055344">
    <property type="entry name" value="SecD_SecF_C_bact"/>
</dbReference>
<evidence type="ECO:0000313" key="15">
    <source>
        <dbReference type="Proteomes" id="UP000252132"/>
    </source>
</evidence>
<evidence type="ECO:0000256" key="2">
    <source>
        <dbReference type="ARBA" id="ARBA00022448"/>
    </source>
</evidence>
<comment type="caution">
    <text evidence="14">The sequence shown here is derived from an EMBL/GenBank/DDBJ whole genome shotgun (WGS) entry which is preliminary data.</text>
</comment>
<keyword evidence="4" id="KW-0997">Cell inner membrane</keyword>
<dbReference type="Pfam" id="PF22599">
    <property type="entry name" value="SecDF_P1_head"/>
    <property type="match status" value="1"/>
</dbReference>
<dbReference type="PANTHER" id="PTHR30081">
    <property type="entry name" value="PROTEIN-EXPORT MEMBRANE PROTEIN SEC"/>
    <property type="match status" value="1"/>
</dbReference>
<dbReference type="GO" id="GO:0043952">
    <property type="term" value="P:protein transport by the Sec complex"/>
    <property type="evidence" value="ECO:0007669"/>
    <property type="project" value="UniProtKB-UniRule"/>
</dbReference>
<comment type="caution">
    <text evidence="10">Lacks conserved residue(s) required for the propagation of feature annotation.</text>
</comment>
<dbReference type="Pfam" id="PF21760">
    <property type="entry name" value="SecD_1st"/>
    <property type="match status" value="1"/>
</dbReference>
<evidence type="ECO:0000256" key="1">
    <source>
        <dbReference type="ARBA" id="ARBA00004651"/>
    </source>
</evidence>
<comment type="function">
    <text evidence="10">Part of the Sec protein translocase complex. Interacts with the SecYEG preprotein conducting channel. SecDF uses the proton motive force (PMF) to complete protein translocation after the ATP-dependent function of SecA.</text>
</comment>
<dbReference type="GO" id="GO:0006605">
    <property type="term" value="P:protein targeting"/>
    <property type="evidence" value="ECO:0007669"/>
    <property type="project" value="UniProtKB-UniRule"/>
</dbReference>
<evidence type="ECO:0000256" key="3">
    <source>
        <dbReference type="ARBA" id="ARBA00022475"/>
    </source>
</evidence>
<evidence type="ECO:0000256" key="9">
    <source>
        <dbReference type="ARBA" id="ARBA00023136"/>
    </source>
</evidence>
<gene>
    <name evidence="10 14" type="primary">secD</name>
    <name evidence="14" type="ORF">DBW69_01680</name>
</gene>
<dbReference type="Pfam" id="PF02355">
    <property type="entry name" value="SecD_SecF_C"/>
    <property type="match status" value="1"/>
</dbReference>
<dbReference type="Gene3D" id="1.20.1640.10">
    <property type="entry name" value="Multidrug efflux transporter AcrB transmembrane domain"/>
    <property type="match status" value="1"/>
</dbReference>
<proteinExistence type="inferred from homology"/>
<keyword evidence="6 10" id="KW-0653">Protein transport</keyword>
<accession>A0A368E3V5</accession>
<evidence type="ECO:0000256" key="10">
    <source>
        <dbReference type="HAMAP-Rule" id="MF_01463"/>
    </source>
</evidence>
<evidence type="ECO:0000259" key="11">
    <source>
        <dbReference type="Pfam" id="PF02355"/>
    </source>
</evidence>
<dbReference type="EMBL" id="QOQF01000003">
    <property type="protein sequence ID" value="RCL78125.1"/>
    <property type="molecule type" value="Genomic_DNA"/>
</dbReference>
<keyword evidence="5 10" id="KW-0812">Transmembrane</keyword>
<feature type="transmembrane region" description="Helical" evidence="10">
    <location>
        <begin position="399"/>
        <end position="419"/>
    </location>
</feature>
<evidence type="ECO:0000256" key="8">
    <source>
        <dbReference type="ARBA" id="ARBA00023010"/>
    </source>
</evidence>
<dbReference type="InterPro" id="IPR048631">
    <property type="entry name" value="SecD_1st"/>
</dbReference>
<dbReference type="InterPro" id="IPR054384">
    <property type="entry name" value="SecDF_P1_head"/>
</dbReference>
<dbReference type="SUPFAM" id="SSF82866">
    <property type="entry name" value="Multidrug efflux transporter AcrB transmembrane domain"/>
    <property type="match status" value="1"/>
</dbReference>
<feature type="domain" description="Protein export membrane protein SecD/SecF C-terminal" evidence="11">
    <location>
        <begin position="357"/>
        <end position="516"/>
    </location>
</feature>
<feature type="transmembrane region" description="Helical" evidence="10">
    <location>
        <begin position="498"/>
        <end position="522"/>
    </location>
</feature>
<dbReference type="InterPro" id="IPR022645">
    <property type="entry name" value="SecD/SecF_bac"/>
</dbReference>
<evidence type="ECO:0000313" key="14">
    <source>
        <dbReference type="EMBL" id="RCL78125.1"/>
    </source>
</evidence>
<comment type="similarity">
    <text evidence="10">Belongs to the SecD/SecF family. SecD subfamily.</text>
</comment>
<dbReference type="PRINTS" id="PR01755">
    <property type="entry name" value="SECFTRNLCASE"/>
</dbReference>
<feature type="domain" description="SecDF P1 head subdomain" evidence="13">
    <location>
        <begin position="246"/>
        <end position="353"/>
    </location>
</feature>
<evidence type="ECO:0000256" key="7">
    <source>
        <dbReference type="ARBA" id="ARBA00022989"/>
    </source>
</evidence>
<evidence type="ECO:0000256" key="5">
    <source>
        <dbReference type="ARBA" id="ARBA00022692"/>
    </source>
</evidence>
<reference evidence="14 15" key="1">
    <citation type="journal article" date="2018" name="Microbiome">
        <title>Fine metagenomic profile of the Mediterranean stratified and mixed water columns revealed by assembly and recruitment.</title>
        <authorList>
            <person name="Haro-Moreno J.M."/>
            <person name="Lopez-Perez M."/>
            <person name="De La Torre J.R."/>
            <person name="Picazo A."/>
            <person name="Camacho A."/>
            <person name="Rodriguez-Valera F."/>
        </authorList>
    </citation>
    <scope>NUCLEOTIDE SEQUENCE [LARGE SCALE GENOMIC DNA]</scope>
    <source>
        <strain evidence="14">MED-G55</strain>
    </source>
</reference>
<feature type="transmembrane region" description="Helical" evidence="10">
    <location>
        <begin position="425"/>
        <end position="446"/>
    </location>
</feature>
<dbReference type="NCBIfam" id="TIGR00916">
    <property type="entry name" value="2A0604s01"/>
    <property type="match status" value="1"/>
</dbReference>
<organism evidence="14 15">
    <name type="scientific">PS1 clade bacterium</name>
    <dbReference type="NCBI Taxonomy" id="2175152"/>
    <lineage>
        <taxon>Bacteria</taxon>
        <taxon>Pseudomonadati</taxon>
        <taxon>Pseudomonadota</taxon>
        <taxon>Alphaproteobacteria</taxon>
        <taxon>PS1 clade</taxon>
    </lineage>
</organism>
<dbReference type="AlphaFoldDB" id="A0A368E3V5"/>
<dbReference type="GO" id="GO:0015450">
    <property type="term" value="F:protein-transporting ATPase activity"/>
    <property type="evidence" value="ECO:0007669"/>
    <property type="project" value="InterPro"/>
</dbReference>
<feature type="transmembrane region" description="Helical" evidence="10">
    <location>
        <begin position="374"/>
        <end position="392"/>
    </location>
</feature>
<dbReference type="Gene3D" id="3.30.1360.200">
    <property type="match status" value="1"/>
</dbReference>
<sequence>MLYFSKPKIFLILACLFAGIIFSFPNLYNEESVNDLPDFFPKNQLNLGLDLQGGSHLLLEVEVEAIVKERLENLLSDMRLNLREARIGYSQIGVKDDYATVVIRDAAQIDSARDVLNELSMPITTNLFSGASTKELEVEYIGNGRFNIKLTEAALQNRVLKSVEQSIEIVRRRIDELGTTEPSIQRQGTSRILVQVPGLDDPERLKALLGQTAKMNFHLLDRNVSGYDAVAGARVPSGSKLVFSETSPAEPYVIRKRVMVSGERLVDASVGFDPQTGEPEVDFRFDSAGGRKFGDVTKANVGNPFAIVLDDKVISAPVIRSPILGGSGRITGSFSVETANDLAILLRAGALPAPLNILEERTVGPGLGADSVDAGTRASIIGFIAVMVFILISYAMFGLFANIALILNMVLIVGVLSLLQATLTLPGIAGIVLTIGMAVDANVLIFERIREEIRNGKSALMAIDSGYSRALGTILDANITTLISAMILFYLGSGPVRGFAVTLGIGIITSVFTAFTVTRLMVALKYSSKNRIEKLTI</sequence>
<evidence type="ECO:0000259" key="12">
    <source>
        <dbReference type="Pfam" id="PF21760"/>
    </source>
</evidence>
<dbReference type="Gene3D" id="3.30.70.3400">
    <property type="match status" value="2"/>
</dbReference>
<dbReference type="NCBIfam" id="TIGR01129">
    <property type="entry name" value="secD"/>
    <property type="match status" value="1"/>
</dbReference>
<evidence type="ECO:0000256" key="4">
    <source>
        <dbReference type="ARBA" id="ARBA00022519"/>
    </source>
</evidence>
<name>A0A368E3V5_9PROT</name>
<dbReference type="InterPro" id="IPR022813">
    <property type="entry name" value="SecD/SecF_arch_bac"/>
</dbReference>
<dbReference type="FunFam" id="3.30.1360.200:FF:000002">
    <property type="entry name" value="Preprotein translocase subunit SecD"/>
    <property type="match status" value="1"/>
</dbReference>
<dbReference type="GO" id="GO:0005886">
    <property type="term" value="C:plasma membrane"/>
    <property type="evidence" value="ECO:0007669"/>
    <property type="project" value="UniProtKB-SubCell"/>
</dbReference>
<dbReference type="InterPro" id="IPR005791">
    <property type="entry name" value="SecD"/>
</dbReference>
<dbReference type="HAMAP" id="MF_01463_B">
    <property type="entry name" value="SecD_B"/>
    <property type="match status" value="1"/>
</dbReference>